<evidence type="ECO:0008006" key="6">
    <source>
        <dbReference type="Google" id="ProtNLM"/>
    </source>
</evidence>
<organism evidence="4 5">
    <name type="scientific">Porphyra umbilicalis</name>
    <name type="common">Purple laver</name>
    <name type="synonym">Red alga</name>
    <dbReference type="NCBI Taxonomy" id="2786"/>
    <lineage>
        <taxon>Eukaryota</taxon>
        <taxon>Rhodophyta</taxon>
        <taxon>Bangiophyceae</taxon>
        <taxon>Bangiales</taxon>
        <taxon>Bangiaceae</taxon>
        <taxon>Porphyra</taxon>
    </lineage>
</organism>
<dbReference type="Pfam" id="PF13086">
    <property type="entry name" value="AAA_11"/>
    <property type="match status" value="1"/>
</dbReference>
<dbReference type="InterPro" id="IPR041679">
    <property type="entry name" value="DNA2/NAM7-like_C"/>
</dbReference>
<name>A0A1X6NM00_PORUM</name>
<sequence>MTATARLLTARGQAEAFVARVSAPPPGPGERTPGYKEHAAAREAWCCAWEADTQGVLDALRALPKTREHRADLIAAHERLERLQRDMRRFAIVSEGRPGGHGGTLRAIERTFIEDAQLVFATLSGASSLLPAPRRARGGAPKGRRRRRRGGRGGGGADDAKADADEDAEGDFEAEVHVDDRDVFDLVIIDEAAQATEPASIIPLCLGASRVILVGDPQQLPATVLSGSVPLGLSLLDRLVRSGVPVSRLDTQYRMHPAISAFPCRHFYGGRLGDDPGLAVARDRPWHHAPIMAPRLGPYVFLDVRGGGSAATQTQRPCSTRSRRSWRRSFTRGCGSSTRATPCSGPAWRGATVAAAAAAAAERVGVARTTGRPTPTPALASSPRTRSSCPPCGPRLAARACRRRPWRLTRSTAFKGGKRR</sequence>
<dbReference type="Proteomes" id="UP000218209">
    <property type="component" value="Unassembled WGS sequence"/>
</dbReference>
<protein>
    <recommendedName>
        <fullName evidence="6">DNA2/NAM7 helicase helicase domain-containing protein</fullName>
    </recommendedName>
</protein>
<keyword evidence="5" id="KW-1185">Reference proteome</keyword>
<feature type="compositionally biased region" description="Basic residues" evidence="1">
    <location>
        <begin position="134"/>
        <end position="151"/>
    </location>
</feature>
<dbReference type="InterPro" id="IPR041677">
    <property type="entry name" value="DNA2/NAM7_AAA_11"/>
</dbReference>
<reference evidence="4 5" key="1">
    <citation type="submission" date="2017-03" db="EMBL/GenBank/DDBJ databases">
        <title>WGS assembly of Porphyra umbilicalis.</title>
        <authorList>
            <person name="Brawley S.H."/>
            <person name="Blouin N.A."/>
            <person name="Ficko-Blean E."/>
            <person name="Wheeler G.L."/>
            <person name="Lohr M."/>
            <person name="Goodson H.V."/>
            <person name="Jenkins J.W."/>
            <person name="Blaby-Haas C.E."/>
            <person name="Helliwell K.E."/>
            <person name="Chan C."/>
            <person name="Marriage T."/>
            <person name="Bhattacharya D."/>
            <person name="Klein A.S."/>
            <person name="Badis Y."/>
            <person name="Brodie J."/>
            <person name="Cao Y."/>
            <person name="Collen J."/>
            <person name="Dittami S.M."/>
            <person name="Gachon C.M."/>
            <person name="Green B.R."/>
            <person name="Karpowicz S."/>
            <person name="Kim J.W."/>
            <person name="Kudahl U."/>
            <person name="Lin S."/>
            <person name="Michel G."/>
            <person name="Mittag M."/>
            <person name="Olson B.J."/>
            <person name="Pangilinan J."/>
            <person name="Peng Y."/>
            <person name="Qiu H."/>
            <person name="Shu S."/>
            <person name="Singer J.T."/>
            <person name="Smith A.G."/>
            <person name="Sprecher B.N."/>
            <person name="Wagner V."/>
            <person name="Wang W."/>
            <person name="Wang Z.-Y."/>
            <person name="Yan J."/>
            <person name="Yarish C."/>
            <person name="Zoeuner-Riek S."/>
            <person name="Zhuang Y."/>
            <person name="Zou Y."/>
            <person name="Lindquist E.A."/>
            <person name="Grimwood J."/>
            <person name="Barry K."/>
            <person name="Rokhsar D.S."/>
            <person name="Schmutz J."/>
            <person name="Stiller J.W."/>
            <person name="Grossman A.R."/>
            <person name="Prochnik S.E."/>
        </authorList>
    </citation>
    <scope>NUCLEOTIDE SEQUENCE [LARGE SCALE GENOMIC DNA]</scope>
    <source>
        <strain evidence="4">4086291</strain>
    </source>
</reference>
<dbReference type="GO" id="GO:0004386">
    <property type="term" value="F:helicase activity"/>
    <property type="evidence" value="ECO:0007669"/>
    <property type="project" value="InterPro"/>
</dbReference>
<evidence type="ECO:0000259" key="2">
    <source>
        <dbReference type="Pfam" id="PF13086"/>
    </source>
</evidence>
<feature type="region of interest" description="Disordered" evidence="1">
    <location>
        <begin position="130"/>
        <end position="170"/>
    </location>
</feature>
<dbReference type="OrthoDB" id="6513042at2759"/>
<proteinExistence type="predicted"/>
<evidence type="ECO:0000313" key="4">
    <source>
        <dbReference type="EMBL" id="OSX69496.1"/>
    </source>
</evidence>
<evidence type="ECO:0000259" key="3">
    <source>
        <dbReference type="Pfam" id="PF13087"/>
    </source>
</evidence>
<accession>A0A1X6NM00</accession>
<dbReference type="InterPro" id="IPR045055">
    <property type="entry name" value="DNA2/NAM7-like"/>
</dbReference>
<evidence type="ECO:0000256" key="1">
    <source>
        <dbReference type="SAM" id="MobiDB-lite"/>
    </source>
</evidence>
<dbReference type="PANTHER" id="PTHR10887">
    <property type="entry name" value="DNA2/NAM7 HELICASE FAMILY"/>
    <property type="match status" value="1"/>
</dbReference>
<feature type="region of interest" description="Disordered" evidence="1">
    <location>
        <begin position="366"/>
        <end position="394"/>
    </location>
</feature>
<feature type="domain" description="DNA2/NAM7 helicase-like C-terminal" evidence="3">
    <location>
        <begin position="233"/>
        <end position="314"/>
    </location>
</feature>
<feature type="compositionally biased region" description="Low complexity" evidence="1">
    <location>
        <begin position="381"/>
        <end position="394"/>
    </location>
</feature>
<dbReference type="Gene3D" id="3.40.50.300">
    <property type="entry name" value="P-loop containing nucleotide triphosphate hydrolases"/>
    <property type="match status" value="2"/>
</dbReference>
<dbReference type="Pfam" id="PF13087">
    <property type="entry name" value="AAA_12"/>
    <property type="match status" value="1"/>
</dbReference>
<gene>
    <name evidence="4" type="ORF">BU14_1461s0002</name>
</gene>
<feature type="domain" description="DNA2/NAM7 helicase helicase" evidence="2">
    <location>
        <begin position="182"/>
        <end position="226"/>
    </location>
</feature>
<dbReference type="AlphaFoldDB" id="A0A1X6NM00"/>
<dbReference type="PANTHER" id="PTHR10887:SF495">
    <property type="entry name" value="HELICASE SENATAXIN ISOFORM X1-RELATED"/>
    <property type="match status" value="1"/>
</dbReference>
<evidence type="ECO:0000313" key="5">
    <source>
        <dbReference type="Proteomes" id="UP000218209"/>
    </source>
</evidence>
<dbReference type="SUPFAM" id="SSF52540">
    <property type="entry name" value="P-loop containing nucleoside triphosphate hydrolases"/>
    <property type="match status" value="1"/>
</dbReference>
<dbReference type="EMBL" id="KV919523">
    <property type="protein sequence ID" value="OSX69496.1"/>
    <property type="molecule type" value="Genomic_DNA"/>
</dbReference>
<dbReference type="InterPro" id="IPR027417">
    <property type="entry name" value="P-loop_NTPase"/>
</dbReference>